<reference evidence="1" key="1">
    <citation type="journal article" date="2023" name="Science">
        <title>Genome structures resolve the early diversification of teleost fishes.</title>
        <authorList>
            <person name="Parey E."/>
            <person name="Louis A."/>
            <person name="Montfort J."/>
            <person name="Bouchez O."/>
            <person name="Roques C."/>
            <person name="Iampietro C."/>
            <person name="Lluch J."/>
            <person name="Castinel A."/>
            <person name="Donnadieu C."/>
            <person name="Desvignes T."/>
            <person name="Floi Bucao C."/>
            <person name="Jouanno E."/>
            <person name="Wen M."/>
            <person name="Mejri S."/>
            <person name="Dirks R."/>
            <person name="Jansen H."/>
            <person name="Henkel C."/>
            <person name="Chen W.J."/>
            <person name="Zahm M."/>
            <person name="Cabau C."/>
            <person name="Klopp C."/>
            <person name="Thompson A.W."/>
            <person name="Robinson-Rechavi M."/>
            <person name="Braasch I."/>
            <person name="Lecointre G."/>
            <person name="Bobe J."/>
            <person name="Postlethwait J.H."/>
            <person name="Berthelot C."/>
            <person name="Roest Crollius H."/>
            <person name="Guiguen Y."/>
        </authorList>
    </citation>
    <scope>NUCLEOTIDE SEQUENCE</scope>
    <source>
        <strain evidence="1">NC1722</strain>
    </source>
</reference>
<evidence type="ECO:0000313" key="1">
    <source>
        <dbReference type="EMBL" id="KAJ8411410.1"/>
    </source>
</evidence>
<dbReference type="EMBL" id="JAINUG010000023">
    <property type="protein sequence ID" value="KAJ8411410.1"/>
    <property type="molecule type" value="Genomic_DNA"/>
</dbReference>
<organism evidence="1 2">
    <name type="scientific">Aldrovandia affinis</name>
    <dbReference type="NCBI Taxonomy" id="143900"/>
    <lineage>
        <taxon>Eukaryota</taxon>
        <taxon>Metazoa</taxon>
        <taxon>Chordata</taxon>
        <taxon>Craniata</taxon>
        <taxon>Vertebrata</taxon>
        <taxon>Euteleostomi</taxon>
        <taxon>Actinopterygii</taxon>
        <taxon>Neopterygii</taxon>
        <taxon>Teleostei</taxon>
        <taxon>Notacanthiformes</taxon>
        <taxon>Halosauridae</taxon>
        <taxon>Aldrovandia</taxon>
    </lineage>
</organism>
<gene>
    <name evidence="1" type="ORF">AAFF_G00174160</name>
</gene>
<protein>
    <submittedName>
        <fullName evidence="1">Uncharacterized protein</fullName>
    </submittedName>
</protein>
<dbReference type="AlphaFoldDB" id="A0AAD7SZ25"/>
<dbReference type="Proteomes" id="UP001221898">
    <property type="component" value="Unassembled WGS sequence"/>
</dbReference>
<accession>A0AAD7SZ25</accession>
<evidence type="ECO:0000313" key="2">
    <source>
        <dbReference type="Proteomes" id="UP001221898"/>
    </source>
</evidence>
<sequence>MDHSQLVVSRLSEVVHSVAVTIWGQQRRVKAAKTCSALPKAPNRCSQDRRSHRIRAPLCPCKALRHTASLRKLSLFLNSPEIDIHEDDMALIFRVLCTPCVPFPCEVHVAKPDASLPFVHWNNSTGPRLETSLPQT</sequence>
<name>A0AAD7SZ25_9TELE</name>
<proteinExistence type="predicted"/>
<keyword evidence="2" id="KW-1185">Reference proteome</keyword>
<comment type="caution">
    <text evidence="1">The sequence shown here is derived from an EMBL/GenBank/DDBJ whole genome shotgun (WGS) entry which is preliminary data.</text>
</comment>